<feature type="compositionally biased region" description="Polar residues" evidence="1">
    <location>
        <begin position="75"/>
        <end position="85"/>
    </location>
</feature>
<feature type="region of interest" description="Disordered" evidence="1">
    <location>
        <begin position="1"/>
        <end position="98"/>
    </location>
</feature>
<gene>
    <name evidence="2" type="ORF">NDU88_003969</name>
</gene>
<dbReference type="AlphaFoldDB" id="A0AAV7SHM5"/>
<name>A0AAV7SHM5_PLEWA</name>
<proteinExistence type="predicted"/>
<sequence>MEHYRGRDLKASTMEKEKERKREADFSLRNRIDARETPGGRNVAGPKRHREKEQGSRESQRSSVRSRGSIFLSPRQRTLRSSPATFQKERGSTRYGFI</sequence>
<dbReference type="EMBL" id="JANPWB010000008">
    <property type="protein sequence ID" value="KAJ1163511.1"/>
    <property type="molecule type" value="Genomic_DNA"/>
</dbReference>
<evidence type="ECO:0000313" key="2">
    <source>
        <dbReference type="EMBL" id="KAJ1163511.1"/>
    </source>
</evidence>
<feature type="compositionally biased region" description="Basic and acidic residues" evidence="1">
    <location>
        <begin position="51"/>
        <end position="60"/>
    </location>
</feature>
<feature type="compositionally biased region" description="Basic and acidic residues" evidence="1">
    <location>
        <begin position="1"/>
        <end position="38"/>
    </location>
</feature>
<comment type="caution">
    <text evidence="2">The sequence shown here is derived from an EMBL/GenBank/DDBJ whole genome shotgun (WGS) entry which is preliminary data.</text>
</comment>
<evidence type="ECO:0000313" key="3">
    <source>
        <dbReference type="Proteomes" id="UP001066276"/>
    </source>
</evidence>
<evidence type="ECO:0000256" key="1">
    <source>
        <dbReference type="SAM" id="MobiDB-lite"/>
    </source>
</evidence>
<dbReference type="Proteomes" id="UP001066276">
    <property type="component" value="Chromosome 4_2"/>
</dbReference>
<protein>
    <submittedName>
        <fullName evidence="2">Uncharacterized protein</fullName>
    </submittedName>
</protein>
<reference evidence="2" key="1">
    <citation type="journal article" date="2022" name="bioRxiv">
        <title>Sequencing and chromosome-scale assembly of the giantPleurodeles waltlgenome.</title>
        <authorList>
            <person name="Brown T."/>
            <person name="Elewa A."/>
            <person name="Iarovenko S."/>
            <person name="Subramanian E."/>
            <person name="Araus A.J."/>
            <person name="Petzold A."/>
            <person name="Susuki M."/>
            <person name="Suzuki K.-i.T."/>
            <person name="Hayashi T."/>
            <person name="Toyoda A."/>
            <person name="Oliveira C."/>
            <person name="Osipova E."/>
            <person name="Leigh N.D."/>
            <person name="Simon A."/>
            <person name="Yun M.H."/>
        </authorList>
    </citation>
    <scope>NUCLEOTIDE SEQUENCE</scope>
    <source>
        <strain evidence="2">20211129_DDA</strain>
        <tissue evidence="2">Liver</tissue>
    </source>
</reference>
<organism evidence="2 3">
    <name type="scientific">Pleurodeles waltl</name>
    <name type="common">Iberian ribbed newt</name>
    <dbReference type="NCBI Taxonomy" id="8319"/>
    <lineage>
        <taxon>Eukaryota</taxon>
        <taxon>Metazoa</taxon>
        <taxon>Chordata</taxon>
        <taxon>Craniata</taxon>
        <taxon>Vertebrata</taxon>
        <taxon>Euteleostomi</taxon>
        <taxon>Amphibia</taxon>
        <taxon>Batrachia</taxon>
        <taxon>Caudata</taxon>
        <taxon>Salamandroidea</taxon>
        <taxon>Salamandridae</taxon>
        <taxon>Pleurodelinae</taxon>
        <taxon>Pleurodeles</taxon>
    </lineage>
</organism>
<keyword evidence="3" id="KW-1185">Reference proteome</keyword>
<accession>A0AAV7SHM5</accession>